<evidence type="ECO:0000256" key="7">
    <source>
        <dbReference type="ARBA" id="ARBA00023180"/>
    </source>
</evidence>
<evidence type="ECO:0000256" key="3">
    <source>
        <dbReference type="ARBA" id="ARBA00022692"/>
    </source>
</evidence>
<reference evidence="11" key="1">
    <citation type="journal article" date="2016" name="Sci. Rep.">
        <title>Molecular characterization of firefly nuptial gifts: a multi-omics approach sheds light on postcopulatory sexual selection.</title>
        <authorList>
            <person name="Al-Wathiqui N."/>
            <person name="Fallon T.R."/>
            <person name="South A."/>
            <person name="Weng J.K."/>
            <person name="Lewis S.M."/>
        </authorList>
    </citation>
    <scope>NUCLEOTIDE SEQUENCE</scope>
</reference>
<keyword evidence="8" id="KW-0449">Lipoprotein</keyword>
<protein>
    <submittedName>
        <fullName evidence="11">Uncharacterized protein</fullName>
    </submittedName>
</protein>
<dbReference type="InterPro" id="IPR050975">
    <property type="entry name" value="Sleep_regulator"/>
</dbReference>
<dbReference type="InterPro" id="IPR031424">
    <property type="entry name" value="QVR-like"/>
</dbReference>
<keyword evidence="5 9" id="KW-1133">Transmembrane helix</keyword>
<feature type="signal peptide" evidence="10">
    <location>
        <begin position="1"/>
        <end position="24"/>
    </location>
</feature>
<dbReference type="EMBL" id="GEZM01051480">
    <property type="protein sequence ID" value="JAV74864.1"/>
    <property type="molecule type" value="Transcribed_RNA"/>
</dbReference>
<feature type="chain" id="PRO_5011907402" evidence="10">
    <location>
        <begin position="25"/>
        <end position="130"/>
    </location>
</feature>
<evidence type="ECO:0000256" key="1">
    <source>
        <dbReference type="ARBA" id="ARBA00004589"/>
    </source>
</evidence>
<feature type="transmembrane region" description="Helical" evidence="9">
    <location>
        <begin position="107"/>
        <end position="128"/>
    </location>
</feature>
<keyword evidence="6 9" id="KW-0472">Membrane</keyword>
<proteinExistence type="predicted"/>
<evidence type="ECO:0000256" key="5">
    <source>
        <dbReference type="ARBA" id="ARBA00022989"/>
    </source>
</evidence>
<dbReference type="PANTHER" id="PTHR33562:SF29">
    <property type="entry name" value="PROTEIN SLEEPLESS"/>
    <property type="match status" value="1"/>
</dbReference>
<organism evidence="11">
    <name type="scientific">Photinus pyralis</name>
    <name type="common">Common eastern firefly</name>
    <name type="synonym">Lampyris pyralis</name>
    <dbReference type="NCBI Taxonomy" id="7054"/>
    <lineage>
        <taxon>Eukaryota</taxon>
        <taxon>Metazoa</taxon>
        <taxon>Ecdysozoa</taxon>
        <taxon>Arthropoda</taxon>
        <taxon>Hexapoda</taxon>
        <taxon>Insecta</taxon>
        <taxon>Pterygota</taxon>
        <taxon>Neoptera</taxon>
        <taxon>Endopterygota</taxon>
        <taxon>Coleoptera</taxon>
        <taxon>Polyphaga</taxon>
        <taxon>Elateriformia</taxon>
        <taxon>Elateroidea</taxon>
        <taxon>Lampyridae</taxon>
        <taxon>Lampyrinae</taxon>
        <taxon>Photinus</taxon>
    </lineage>
</organism>
<evidence type="ECO:0000313" key="11">
    <source>
        <dbReference type="EMBL" id="JAV74870.1"/>
    </source>
</evidence>
<dbReference type="EMBL" id="GEZM01051485">
    <property type="protein sequence ID" value="JAV74860.1"/>
    <property type="molecule type" value="Transcribed_RNA"/>
</dbReference>
<keyword evidence="2" id="KW-0336">GPI-anchor</keyword>
<dbReference type="EMBL" id="GEZM01051478">
    <property type="protein sequence ID" value="JAV74867.1"/>
    <property type="molecule type" value="Transcribed_RNA"/>
</dbReference>
<accession>A0A1Y1LRF7</accession>
<evidence type="ECO:0000256" key="8">
    <source>
        <dbReference type="ARBA" id="ARBA00023288"/>
    </source>
</evidence>
<dbReference type="GO" id="GO:0030431">
    <property type="term" value="P:sleep"/>
    <property type="evidence" value="ECO:0007669"/>
    <property type="project" value="InterPro"/>
</dbReference>
<evidence type="ECO:0000256" key="10">
    <source>
        <dbReference type="SAM" id="SignalP"/>
    </source>
</evidence>
<sequence length="130" mass="14909">MSKYKCHLLIVSLCIISLIKEGVTFKCYKCTSQGAQGCKDPFNVTQLVLTEDCNYDYQVCVKQEIMSPYHLVEDEIKRGCMHEDYCYVEGMRSTHCSTCKSYLCNSAISLSFLSLPILFLYQFALHLIKC</sequence>
<dbReference type="GO" id="GO:0098552">
    <property type="term" value="C:side of membrane"/>
    <property type="evidence" value="ECO:0007669"/>
    <property type="project" value="UniProtKB-KW"/>
</dbReference>
<name>A0A1Y1LRF7_PHOPY</name>
<dbReference type="Pfam" id="PF17064">
    <property type="entry name" value="QVR"/>
    <property type="match status" value="1"/>
</dbReference>
<keyword evidence="4 10" id="KW-0732">Signal</keyword>
<keyword evidence="3 9" id="KW-0812">Transmembrane</keyword>
<evidence type="ECO:0000256" key="2">
    <source>
        <dbReference type="ARBA" id="ARBA00022622"/>
    </source>
</evidence>
<dbReference type="SUPFAM" id="SSF57302">
    <property type="entry name" value="Snake toxin-like"/>
    <property type="match status" value="1"/>
</dbReference>
<dbReference type="EMBL" id="GEZM01051477">
    <property type="protein sequence ID" value="JAV74870.1"/>
    <property type="molecule type" value="Transcribed_RNA"/>
</dbReference>
<dbReference type="GO" id="GO:0032222">
    <property type="term" value="P:regulation of synaptic transmission, cholinergic"/>
    <property type="evidence" value="ECO:0007669"/>
    <property type="project" value="InterPro"/>
</dbReference>
<evidence type="ECO:0000256" key="6">
    <source>
        <dbReference type="ARBA" id="ARBA00023136"/>
    </source>
</evidence>
<dbReference type="InterPro" id="IPR045860">
    <property type="entry name" value="Snake_toxin-like_sf"/>
</dbReference>
<dbReference type="AlphaFoldDB" id="A0A1Y1LRF7"/>
<evidence type="ECO:0000256" key="9">
    <source>
        <dbReference type="SAM" id="Phobius"/>
    </source>
</evidence>
<keyword evidence="7" id="KW-0325">Glycoprotein</keyword>
<dbReference type="PANTHER" id="PTHR33562">
    <property type="entry name" value="ATILLA, ISOFORM B-RELATED-RELATED"/>
    <property type="match status" value="1"/>
</dbReference>
<evidence type="ECO:0000256" key="4">
    <source>
        <dbReference type="ARBA" id="ARBA00022729"/>
    </source>
</evidence>
<comment type="subcellular location">
    <subcellularLocation>
        <location evidence="1">Membrane</location>
        <topology evidence="1">Lipid-anchor</topology>
        <topology evidence="1">GPI-anchor</topology>
    </subcellularLocation>
</comment>